<feature type="compositionally biased region" description="Low complexity" evidence="1">
    <location>
        <begin position="427"/>
        <end position="441"/>
    </location>
</feature>
<feature type="domain" description="DUF7514" evidence="2">
    <location>
        <begin position="231"/>
        <end position="390"/>
    </location>
</feature>
<feature type="region of interest" description="Disordered" evidence="1">
    <location>
        <begin position="1"/>
        <end position="68"/>
    </location>
</feature>
<protein>
    <recommendedName>
        <fullName evidence="2">DUF7514 domain-containing protein</fullName>
    </recommendedName>
</protein>
<feature type="compositionally biased region" description="Basic and acidic residues" evidence="1">
    <location>
        <begin position="621"/>
        <end position="641"/>
    </location>
</feature>
<reference evidence="3" key="1">
    <citation type="submission" date="2020-02" db="EMBL/GenBank/DDBJ databases">
        <authorList>
            <person name="Palmer J.M."/>
        </authorList>
    </citation>
    <scope>NUCLEOTIDE SEQUENCE</scope>
    <source>
        <strain evidence="3">EPUS1.4</strain>
        <tissue evidence="3">Thallus</tissue>
    </source>
</reference>
<evidence type="ECO:0000313" key="3">
    <source>
        <dbReference type="EMBL" id="KAF7512076.1"/>
    </source>
</evidence>
<feature type="compositionally biased region" description="Polar residues" evidence="1">
    <location>
        <begin position="547"/>
        <end position="556"/>
    </location>
</feature>
<dbReference type="InterPro" id="IPR055936">
    <property type="entry name" value="DUF7514"/>
</dbReference>
<sequence length="698" mass="77824">MAADGYHILPEQSSVNSYPGPKHSQPTSYPGSAYNSLHSSRSERQLYRDSSPGQRTRMDAASFQKARQPIDDAVHSAVEANNAFPPEVLSQITSQITANVLQQLKAENADSPAINPTFGPALPLNAPTNGVVSSSSMRSDNSSPLQNRNVYTPPSPRRPSDEAVLVSPTSPTKSIYSAQGRYSPDQERRAVSPAGQVSQADEARNDKSERPKAPTRKSTDITTLEKIWGPLFEGNRATARLGQFLRGLAIHLIEDYEPKYSLVITPSKMQKYYEDTKLSNEVYPWQMVFDDRTSSISRLYREVEAQHHLVQERMDQRPDIPALTPSGFERWSTLMLLANPEQEFERLQKAVLDMPICNFDDRKERFPKEISRRLFPKIADSNTREKVEKAMITHCNISLLNRRPSGGEAGSQQPPPWNMTNRADSIASATSTENAPAAAAPKSNIERERQPYVSTQSEGAIEDEDGMPTPQPIERERKPYAAQPGGGRNYDDIHRPPTPPESRAAPPTLATAPPARLVRSPSGASSSGRGTDPQRTQPIAINPVPYSRQQTQSNMEGFSAPESAHSARHRANSLLSHPHPSGRAMRHRSPSANTQGVEHWRTDGDGSFGASAYAPSGDATEDARRQRDYERNYPADRHDPMRPSMYESPAREREPRQRYQFHAGYGDSSRAHYNSDEDYYRSTGGRSHNNYEGQQYHR</sequence>
<comment type="caution">
    <text evidence="3">The sequence shown here is derived from an EMBL/GenBank/DDBJ whole genome shotgun (WGS) entry which is preliminary data.</text>
</comment>
<feature type="region of interest" description="Disordered" evidence="1">
    <location>
        <begin position="399"/>
        <end position="698"/>
    </location>
</feature>
<feature type="compositionally biased region" description="Basic and acidic residues" evidence="1">
    <location>
        <begin position="669"/>
        <end position="680"/>
    </location>
</feature>
<name>A0A8H7AS79_9EURO</name>
<dbReference type="EMBL" id="JAACFV010000015">
    <property type="protein sequence ID" value="KAF7512076.1"/>
    <property type="molecule type" value="Genomic_DNA"/>
</dbReference>
<keyword evidence="4" id="KW-1185">Reference proteome</keyword>
<evidence type="ECO:0000256" key="1">
    <source>
        <dbReference type="SAM" id="MobiDB-lite"/>
    </source>
</evidence>
<dbReference type="Pfam" id="PF24355">
    <property type="entry name" value="DUF7514"/>
    <property type="match status" value="1"/>
</dbReference>
<feature type="compositionally biased region" description="Basic and acidic residues" evidence="1">
    <location>
        <begin position="201"/>
        <end position="212"/>
    </location>
</feature>
<feature type="compositionally biased region" description="Polar residues" evidence="1">
    <location>
        <begin position="24"/>
        <end position="39"/>
    </location>
</feature>
<dbReference type="OrthoDB" id="5413703at2759"/>
<dbReference type="PANTHER" id="PTHR39611:SF1">
    <property type="entry name" value="HYDROXYPROLINE-RICH GLYCOPROTEIN DZ-HRGP"/>
    <property type="match status" value="1"/>
</dbReference>
<dbReference type="PANTHER" id="PTHR39611">
    <property type="entry name" value="HYDROXYPROLINE-RICH GLYCOPROTEIN DZ-HRGP-RELATED"/>
    <property type="match status" value="1"/>
</dbReference>
<feature type="compositionally biased region" description="Low complexity" evidence="1">
    <location>
        <begin position="133"/>
        <end position="143"/>
    </location>
</feature>
<dbReference type="AlphaFoldDB" id="A0A8H7AS79"/>
<gene>
    <name evidence="3" type="ORF">GJ744_002789</name>
</gene>
<feature type="compositionally biased region" description="Low complexity" evidence="1">
    <location>
        <begin position="501"/>
        <end position="530"/>
    </location>
</feature>
<accession>A0A8H7AS79</accession>
<evidence type="ECO:0000313" key="4">
    <source>
        <dbReference type="Proteomes" id="UP000606974"/>
    </source>
</evidence>
<organism evidence="3 4">
    <name type="scientific">Endocarpon pusillum</name>
    <dbReference type="NCBI Taxonomy" id="364733"/>
    <lineage>
        <taxon>Eukaryota</taxon>
        <taxon>Fungi</taxon>
        <taxon>Dikarya</taxon>
        <taxon>Ascomycota</taxon>
        <taxon>Pezizomycotina</taxon>
        <taxon>Eurotiomycetes</taxon>
        <taxon>Chaetothyriomycetidae</taxon>
        <taxon>Verrucariales</taxon>
        <taxon>Verrucariaceae</taxon>
        <taxon>Endocarpon</taxon>
    </lineage>
</organism>
<dbReference type="Proteomes" id="UP000606974">
    <property type="component" value="Unassembled WGS sequence"/>
</dbReference>
<proteinExistence type="predicted"/>
<feature type="compositionally biased region" description="Polar residues" evidence="1">
    <location>
        <begin position="167"/>
        <end position="177"/>
    </location>
</feature>
<feature type="region of interest" description="Disordered" evidence="1">
    <location>
        <begin position="111"/>
        <end position="219"/>
    </location>
</feature>
<feature type="compositionally biased region" description="Polar residues" evidence="1">
    <location>
        <begin position="684"/>
        <end position="698"/>
    </location>
</feature>
<evidence type="ECO:0000259" key="2">
    <source>
        <dbReference type="Pfam" id="PF24355"/>
    </source>
</evidence>